<feature type="transmembrane region" description="Helical" evidence="6">
    <location>
        <begin position="237"/>
        <end position="255"/>
    </location>
</feature>
<dbReference type="InterPro" id="IPR036513">
    <property type="entry name" value="STAS_dom_sf"/>
</dbReference>
<dbReference type="InterPro" id="IPR011547">
    <property type="entry name" value="SLC26A/SulP_dom"/>
</dbReference>
<evidence type="ECO:0000256" key="4">
    <source>
        <dbReference type="ARBA" id="ARBA00023136"/>
    </source>
</evidence>
<dbReference type="OMA" id="TGPMSVT"/>
<feature type="transmembrane region" description="Helical" evidence="6">
    <location>
        <begin position="403"/>
        <end position="422"/>
    </location>
</feature>
<dbReference type="Proteomes" id="UP000624244">
    <property type="component" value="Unassembled WGS sequence"/>
</dbReference>
<feature type="region of interest" description="Disordered" evidence="5">
    <location>
        <begin position="1"/>
        <end position="59"/>
    </location>
</feature>
<feature type="transmembrane region" description="Helical" evidence="6">
    <location>
        <begin position="631"/>
        <end position="658"/>
    </location>
</feature>
<evidence type="ECO:0000259" key="7">
    <source>
        <dbReference type="PROSITE" id="PS50801"/>
    </source>
</evidence>
<accession>A0A8H5ZMM4</accession>
<feature type="transmembrane region" description="Helical" evidence="6">
    <location>
        <begin position="568"/>
        <end position="588"/>
    </location>
</feature>
<dbReference type="PROSITE" id="PS50801">
    <property type="entry name" value="STAS"/>
    <property type="match status" value="1"/>
</dbReference>
<dbReference type="PANTHER" id="PTHR11814">
    <property type="entry name" value="SULFATE TRANSPORTER"/>
    <property type="match status" value="1"/>
</dbReference>
<dbReference type="CDD" id="cd07042">
    <property type="entry name" value="STAS_SulP_like_sulfate_transporter"/>
    <property type="match status" value="1"/>
</dbReference>
<comment type="caution">
    <text evidence="8">The sequence shown here is derived from an EMBL/GenBank/DDBJ whole genome shotgun (WGS) entry which is preliminary data.</text>
</comment>
<dbReference type="FunFam" id="3.30.750.24:FF:000036">
    <property type="entry name" value="Putative sulfate transporter YPR003C"/>
    <property type="match status" value="1"/>
</dbReference>
<evidence type="ECO:0000256" key="1">
    <source>
        <dbReference type="ARBA" id="ARBA00004141"/>
    </source>
</evidence>
<evidence type="ECO:0000256" key="5">
    <source>
        <dbReference type="SAM" id="MobiDB-lite"/>
    </source>
</evidence>
<organism evidence="8 9">
    <name type="scientific">Cochliobolus sativus</name>
    <name type="common">Common root rot and spot blotch fungus</name>
    <name type="synonym">Bipolaris sorokiniana</name>
    <dbReference type="NCBI Taxonomy" id="45130"/>
    <lineage>
        <taxon>Eukaryota</taxon>
        <taxon>Fungi</taxon>
        <taxon>Dikarya</taxon>
        <taxon>Ascomycota</taxon>
        <taxon>Pezizomycotina</taxon>
        <taxon>Dothideomycetes</taxon>
        <taxon>Pleosporomycetidae</taxon>
        <taxon>Pleosporales</taxon>
        <taxon>Pleosporineae</taxon>
        <taxon>Pleosporaceae</taxon>
        <taxon>Bipolaris</taxon>
    </lineage>
</organism>
<evidence type="ECO:0000256" key="6">
    <source>
        <dbReference type="SAM" id="Phobius"/>
    </source>
</evidence>
<keyword evidence="3 6" id="KW-1133">Transmembrane helix</keyword>
<dbReference type="Pfam" id="PF00916">
    <property type="entry name" value="Sulfate_transp"/>
    <property type="match status" value="1"/>
</dbReference>
<protein>
    <recommendedName>
        <fullName evidence="7">STAS domain-containing protein</fullName>
    </recommendedName>
</protein>
<feature type="transmembrane region" description="Helical" evidence="6">
    <location>
        <begin position="322"/>
        <end position="340"/>
    </location>
</feature>
<feature type="transmembrane region" description="Helical" evidence="6">
    <location>
        <begin position="352"/>
        <end position="371"/>
    </location>
</feature>
<keyword evidence="4 6" id="KW-0472">Membrane</keyword>
<dbReference type="EMBL" id="WNKQ01000002">
    <property type="protein sequence ID" value="KAF5853448.1"/>
    <property type="molecule type" value="Genomic_DNA"/>
</dbReference>
<dbReference type="Pfam" id="PF01740">
    <property type="entry name" value="STAS"/>
    <property type="match status" value="1"/>
</dbReference>
<evidence type="ECO:0000313" key="9">
    <source>
        <dbReference type="Proteomes" id="UP000624244"/>
    </source>
</evidence>
<feature type="domain" description="STAS" evidence="7">
    <location>
        <begin position="688"/>
        <end position="820"/>
    </location>
</feature>
<sequence length="843" mass="92086">MPPKPATPDDSSHPPATASHSRDSSNASARHAHAPATPSQLRQAHVPSDPSTSPDETMHRRHYYDDDEEPLASASDTLSHLDFGVDGIQPTADALSAHSIHENVAPSGGIIEIDLEPTVRTRLLNYQQHDAGAGRPATHRSYGSFAGSVHSEQSFGGAFPGISETLEGDAPDATHALLGDAVADGVMNKASGKQMSTTRWLAERHGIKNKRMMYLKYYIPILNWAPQYKWRYLKGDLVAAITMASFYIPMALSYASNLAHLPPVHGLYSFAFNPLIYAILGTCPQMVVGPEAPGSLLVGEIVRENIKKGTTDDNDGRRNAEIAGIITCMAGAFILIGGFFRLGFLDNVLSRPFLRGFISAIGVVIFIDQLIPQMGLARLAADQVSHGSCLDKFLFLVRNVGNAHGLTCAISFTAFAIIMFFREFKKRLQPRYPNVAYIPDRFAVVVLATIITWRYRLDEQGLAVLGEVNSSAKLFSVHFPFDTSHLKYVSDAINTALIIAMLGFFESSVAAKSLGSGEQNKEGVQMPLSANRELIALGTANITGGLFMALPAFGGYGRSKVNASTGGLTPMSSVFLSIITILCTVFMLPYFYYLPKGVLCAMVSVVAYSLVEEAPHDIKFFLKIRGWSELILMGLIFVITIIWDLKRGIGVGIGLSILRLIRHSVRPRIQILGRVPGTTNQFSNAEQAPGDVEFIEGCLIVKIPEPLTFANTGNLKTRLRRLEDHGTARAHPALPRVRHAENNKNIIFDVHGVTSLDGAGAQVLAEIVESYRNRGVRVFFCRVPRESSAVYELFDKSGIIEMCGGKRHFVHSVEEALRMTEMERLTEEWGSSAESSRAVSSRA</sequence>
<dbReference type="GO" id="GO:0055085">
    <property type="term" value="P:transmembrane transport"/>
    <property type="evidence" value="ECO:0007669"/>
    <property type="project" value="InterPro"/>
</dbReference>
<dbReference type="GO" id="GO:0016020">
    <property type="term" value="C:membrane"/>
    <property type="evidence" value="ECO:0007669"/>
    <property type="project" value="UniProtKB-SubCell"/>
</dbReference>
<dbReference type="InterPro" id="IPR001902">
    <property type="entry name" value="SLC26A/SulP_fam"/>
</dbReference>
<evidence type="ECO:0000256" key="3">
    <source>
        <dbReference type="ARBA" id="ARBA00022989"/>
    </source>
</evidence>
<dbReference type="SUPFAM" id="SSF52091">
    <property type="entry name" value="SpoIIaa-like"/>
    <property type="match status" value="1"/>
</dbReference>
<comment type="subcellular location">
    <subcellularLocation>
        <location evidence="1">Membrane</location>
        <topology evidence="1">Multi-pass membrane protein</topology>
    </subcellularLocation>
</comment>
<dbReference type="InterPro" id="IPR002645">
    <property type="entry name" value="STAS_dom"/>
</dbReference>
<dbReference type="AlphaFoldDB" id="A0A8H5ZMM4"/>
<dbReference type="Gene3D" id="3.30.750.24">
    <property type="entry name" value="STAS domain"/>
    <property type="match status" value="1"/>
</dbReference>
<evidence type="ECO:0000313" key="8">
    <source>
        <dbReference type="EMBL" id="KAF5853448.1"/>
    </source>
</evidence>
<gene>
    <name evidence="8" type="ORF">GGP41_002002</name>
</gene>
<evidence type="ECO:0000256" key="2">
    <source>
        <dbReference type="ARBA" id="ARBA00022692"/>
    </source>
</evidence>
<feature type="transmembrane region" description="Helical" evidence="6">
    <location>
        <begin position="534"/>
        <end position="556"/>
    </location>
</feature>
<proteinExistence type="predicted"/>
<reference evidence="8" key="1">
    <citation type="submission" date="2019-11" db="EMBL/GenBank/DDBJ databases">
        <title>Bipolaris sorokiniana Genome sequencing.</title>
        <authorList>
            <person name="Wang H."/>
        </authorList>
    </citation>
    <scope>NUCLEOTIDE SEQUENCE</scope>
</reference>
<keyword evidence="2 6" id="KW-0812">Transmembrane</keyword>
<name>A0A8H5ZMM4_COCSA</name>